<dbReference type="RefSeq" id="WP_011586968.1">
    <property type="nucleotide sequence ID" value="NC_008255.1"/>
</dbReference>
<feature type="transmembrane region" description="Helical" evidence="1">
    <location>
        <begin position="83"/>
        <end position="102"/>
    </location>
</feature>
<organism evidence="2 3">
    <name type="scientific">Cytophaga hutchinsonii (strain ATCC 33406 / DSM 1761 / CIP 103989 / NBRC 15051 / NCIMB 9469 / D465)</name>
    <dbReference type="NCBI Taxonomy" id="269798"/>
    <lineage>
        <taxon>Bacteria</taxon>
        <taxon>Pseudomonadati</taxon>
        <taxon>Bacteroidota</taxon>
        <taxon>Cytophagia</taxon>
        <taxon>Cytophagales</taxon>
        <taxon>Cytophagaceae</taxon>
        <taxon>Cytophaga</taxon>
    </lineage>
</organism>
<dbReference type="EMBL" id="CP000383">
    <property type="protein sequence ID" value="ABG60863.1"/>
    <property type="molecule type" value="Genomic_DNA"/>
</dbReference>
<dbReference type="Proteomes" id="UP000001822">
    <property type="component" value="Chromosome"/>
</dbReference>
<dbReference type="KEGG" id="chu:CHU_3630"/>
<keyword evidence="1" id="KW-1133">Transmembrane helix</keyword>
<evidence type="ECO:0008006" key="4">
    <source>
        <dbReference type="Google" id="ProtNLM"/>
    </source>
</evidence>
<evidence type="ECO:0000313" key="3">
    <source>
        <dbReference type="Proteomes" id="UP000001822"/>
    </source>
</evidence>
<reference evidence="2 3" key="1">
    <citation type="journal article" date="2007" name="Appl. Environ. Microbiol.">
        <title>Genome sequence of the cellulolytic gliding bacterium Cytophaga hutchinsonii.</title>
        <authorList>
            <person name="Xie G."/>
            <person name="Bruce D.C."/>
            <person name="Challacombe J.F."/>
            <person name="Chertkov O."/>
            <person name="Detter J.C."/>
            <person name="Gilna P."/>
            <person name="Han C.S."/>
            <person name="Lucas S."/>
            <person name="Misra M."/>
            <person name="Myers G.L."/>
            <person name="Richardson P."/>
            <person name="Tapia R."/>
            <person name="Thayer N."/>
            <person name="Thompson L.S."/>
            <person name="Brettin T.S."/>
            <person name="Henrissat B."/>
            <person name="Wilson D.B."/>
            <person name="McBride M.J."/>
        </authorList>
    </citation>
    <scope>NUCLEOTIDE SEQUENCE [LARGE SCALE GENOMIC DNA]</scope>
    <source>
        <strain evidence="3">ATCC 33406 / DSM 1761 / CIP 103989 / NBRC 15051 / NCIMB 9469 / D465</strain>
    </source>
</reference>
<feature type="transmembrane region" description="Helical" evidence="1">
    <location>
        <begin position="162"/>
        <end position="189"/>
    </location>
</feature>
<accession>A0A6N4SWZ0</accession>
<feature type="transmembrane region" description="Helical" evidence="1">
    <location>
        <begin position="279"/>
        <end position="298"/>
    </location>
</feature>
<keyword evidence="1" id="KW-0812">Transmembrane</keyword>
<feature type="transmembrane region" description="Helical" evidence="1">
    <location>
        <begin position="12"/>
        <end position="29"/>
    </location>
</feature>
<dbReference type="AlphaFoldDB" id="A0A6N4SWZ0"/>
<feature type="transmembrane region" description="Helical" evidence="1">
    <location>
        <begin position="329"/>
        <end position="347"/>
    </location>
</feature>
<feature type="transmembrane region" description="Helical" evidence="1">
    <location>
        <begin position="201"/>
        <end position="221"/>
    </location>
</feature>
<evidence type="ECO:0000256" key="1">
    <source>
        <dbReference type="SAM" id="Phobius"/>
    </source>
</evidence>
<keyword evidence="3" id="KW-1185">Reference proteome</keyword>
<dbReference type="OrthoDB" id="981402at2"/>
<proteinExistence type="predicted"/>
<dbReference type="Pfam" id="PF19992">
    <property type="entry name" value="DUF6427"/>
    <property type="match status" value="1"/>
</dbReference>
<keyword evidence="1" id="KW-0472">Membrane</keyword>
<evidence type="ECO:0000313" key="2">
    <source>
        <dbReference type="EMBL" id="ABG60863.1"/>
    </source>
</evidence>
<dbReference type="InterPro" id="IPR045625">
    <property type="entry name" value="DUF6427"/>
</dbReference>
<feature type="transmembrane region" description="Helical" evidence="1">
    <location>
        <begin position="305"/>
        <end position="323"/>
    </location>
</feature>
<name>A0A6N4SWZ0_CYTH3</name>
<gene>
    <name evidence="2" type="ordered locus">CHU_3630</name>
</gene>
<feature type="transmembrane region" description="Helical" evidence="1">
    <location>
        <begin position="242"/>
        <end position="267"/>
    </location>
</feature>
<feature type="transmembrane region" description="Helical" evidence="1">
    <location>
        <begin position="129"/>
        <end position="150"/>
    </location>
</feature>
<sequence length="471" mass="55133">MLEFLKSYDPFRLLVITLIAILVRLYWLTDDMLLIPSLEWLSIGDMMTDEKVLYKDIWTTLEPFSAGTYYIINYIFGKSVLTLRICSMILAVVQALLFNYYVSQTNIYDQKTSYPAFFYVLFSSINYDFFALSPVQLGVTFMLPVMYFLFKDVRMGEKSRNHFFAGVSLGVASLFYLPFACFIIFIVYSFAVFSSFDVRRFFQLLSAVMFPWLMVFSYYYLQGSFSEVFENLIQGTFYTNHIYYADFYSIIKVGIPSALLAITAFLYTISKSNFLNYQYSSMKIMAMWFVNGLLAFLLMNEWGYFNLYIMVPVFAFFTVFLFLGIERFWLKETIFWTIIAAFVFFHINNKFLDKSKALSNNSSILLARDTEVRFNGDAVREKKVLLLGANPAALIHNKQVTVYAKWNLSLRHFGDLNNYGNISAIYTNIIENKPEYIFDNISMMPDLIQRIPELKNMYEPSYDKKAYKLVK</sequence>
<protein>
    <recommendedName>
        <fullName evidence="4">Glycosyltransferase RgtA/B/C/D-like domain-containing protein</fullName>
    </recommendedName>
</protein>